<organism evidence="6 7">
    <name type="scientific">Crucibulum laeve</name>
    <dbReference type="NCBI Taxonomy" id="68775"/>
    <lineage>
        <taxon>Eukaryota</taxon>
        <taxon>Fungi</taxon>
        <taxon>Dikarya</taxon>
        <taxon>Basidiomycota</taxon>
        <taxon>Agaricomycotina</taxon>
        <taxon>Agaricomycetes</taxon>
        <taxon>Agaricomycetidae</taxon>
        <taxon>Agaricales</taxon>
        <taxon>Agaricineae</taxon>
        <taxon>Nidulariaceae</taxon>
        <taxon>Crucibulum</taxon>
    </lineage>
</organism>
<comment type="cofactor">
    <cofactor evidence="1">
        <name>FAD</name>
        <dbReference type="ChEBI" id="CHEBI:57692"/>
    </cofactor>
</comment>
<name>A0A5C3M0Y5_9AGAR</name>
<evidence type="ECO:0000313" key="6">
    <source>
        <dbReference type="EMBL" id="TFK37808.1"/>
    </source>
</evidence>
<keyword evidence="3" id="KW-0274">FAD</keyword>
<keyword evidence="7" id="KW-1185">Reference proteome</keyword>
<dbReference type="InterPro" id="IPR050641">
    <property type="entry name" value="RIFMO-like"/>
</dbReference>
<dbReference type="Pfam" id="PF01494">
    <property type="entry name" value="FAD_binding_3"/>
    <property type="match status" value="1"/>
</dbReference>
<dbReference type="InterPro" id="IPR002938">
    <property type="entry name" value="FAD-bd"/>
</dbReference>
<evidence type="ECO:0000313" key="7">
    <source>
        <dbReference type="Proteomes" id="UP000308652"/>
    </source>
</evidence>
<gene>
    <name evidence="6" type="ORF">BDQ12DRAFT_749570</name>
</gene>
<evidence type="ECO:0000256" key="3">
    <source>
        <dbReference type="ARBA" id="ARBA00022827"/>
    </source>
</evidence>
<evidence type="ECO:0000259" key="5">
    <source>
        <dbReference type="Pfam" id="PF01494"/>
    </source>
</evidence>
<dbReference type="STRING" id="68775.A0A5C3M0Y5"/>
<accession>A0A5C3M0Y5</accession>
<dbReference type="PANTHER" id="PTHR43004">
    <property type="entry name" value="TRK SYSTEM POTASSIUM UPTAKE PROTEIN"/>
    <property type="match status" value="1"/>
</dbReference>
<proteinExistence type="predicted"/>
<dbReference type="Gene3D" id="3.50.50.60">
    <property type="entry name" value="FAD/NAD(P)-binding domain"/>
    <property type="match status" value="1"/>
</dbReference>
<dbReference type="AlphaFoldDB" id="A0A5C3M0Y5"/>
<dbReference type="PANTHER" id="PTHR43004:SF19">
    <property type="entry name" value="BINDING MONOOXYGENASE, PUTATIVE (JCVI)-RELATED"/>
    <property type="match status" value="1"/>
</dbReference>
<evidence type="ECO:0000256" key="1">
    <source>
        <dbReference type="ARBA" id="ARBA00001974"/>
    </source>
</evidence>
<sequence>MAAMAQLDPILVVGAGPSGLVLALVLAKSGVPVRIIEKSSTIPIGTRGSVLMPRTIEIYNLLGLHPQLSASKGLKDPPMVIYNTPGGNEVLKTAPPMLKELPKTPDIPFNAPIFISQNINQHILREELEKHGCKVEYNTELISFQQDDNGLNAHVQRMSDGVSVAEDIRASFLVGADGGKGSTADSEGMIVANATVKNLAEKVSHIWKTPTADGILPYDVEARKFLIAIIGSSLSLEDKCSPEGVRDLLRTQIGRQDIAPNEYEWLSFFKPNIRMVERFSVGRVFLCGDAAHVHSPHGGQGLNSSVQDSFNLAWKLVLVQKGVSPLSLLETYNEERLPVITEMLRQVTGIHKDSSGEGGNLTLERGPHLMMMGINYRWSSIVLDDQFSSRDEREIEELKKHAYIVKDAVLRAGDRAPDTSDLLEVQRQDRHQTPATLFSLLLPDKHTVLIFIGNRSFSEGMRLKESLLDESTLSYHQEFIQVFLVGNLFPSAALEAPKMGTVCLFDSKAFAYQLYSASDAESMKIIVIRPDGVIGAILRDAGGLRKYFSKMFSTAVE</sequence>
<dbReference type="PRINTS" id="PR00420">
    <property type="entry name" value="RNGMNOXGNASE"/>
</dbReference>
<dbReference type="Gene3D" id="3.30.9.10">
    <property type="entry name" value="D-Amino Acid Oxidase, subunit A, domain 2"/>
    <property type="match status" value="1"/>
</dbReference>
<evidence type="ECO:0000256" key="2">
    <source>
        <dbReference type="ARBA" id="ARBA00022630"/>
    </source>
</evidence>
<keyword evidence="2" id="KW-0285">Flavoprotein</keyword>
<dbReference type="OrthoDB" id="2690153at2759"/>
<dbReference type="GO" id="GO:0016709">
    <property type="term" value="F:oxidoreductase activity, acting on paired donors, with incorporation or reduction of molecular oxygen, NAD(P)H as one donor, and incorporation of one atom of oxygen"/>
    <property type="evidence" value="ECO:0007669"/>
    <property type="project" value="UniProtKB-ARBA"/>
</dbReference>
<dbReference type="SUPFAM" id="SSF51905">
    <property type="entry name" value="FAD/NAD(P)-binding domain"/>
    <property type="match status" value="1"/>
</dbReference>
<feature type="domain" description="FAD-binding" evidence="5">
    <location>
        <begin position="10"/>
        <end position="346"/>
    </location>
</feature>
<dbReference type="InterPro" id="IPR036188">
    <property type="entry name" value="FAD/NAD-bd_sf"/>
</dbReference>
<reference evidence="6 7" key="1">
    <citation type="journal article" date="2019" name="Nat. Ecol. Evol.">
        <title>Megaphylogeny resolves global patterns of mushroom evolution.</title>
        <authorList>
            <person name="Varga T."/>
            <person name="Krizsan K."/>
            <person name="Foldi C."/>
            <person name="Dima B."/>
            <person name="Sanchez-Garcia M."/>
            <person name="Sanchez-Ramirez S."/>
            <person name="Szollosi G.J."/>
            <person name="Szarkandi J.G."/>
            <person name="Papp V."/>
            <person name="Albert L."/>
            <person name="Andreopoulos W."/>
            <person name="Angelini C."/>
            <person name="Antonin V."/>
            <person name="Barry K.W."/>
            <person name="Bougher N.L."/>
            <person name="Buchanan P."/>
            <person name="Buyck B."/>
            <person name="Bense V."/>
            <person name="Catcheside P."/>
            <person name="Chovatia M."/>
            <person name="Cooper J."/>
            <person name="Damon W."/>
            <person name="Desjardin D."/>
            <person name="Finy P."/>
            <person name="Geml J."/>
            <person name="Haridas S."/>
            <person name="Hughes K."/>
            <person name="Justo A."/>
            <person name="Karasinski D."/>
            <person name="Kautmanova I."/>
            <person name="Kiss B."/>
            <person name="Kocsube S."/>
            <person name="Kotiranta H."/>
            <person name="LaButti K.M."/>
            <person name="Lechner B.E."/>
            <person name="Liimatainen K."/>
            <person name="Lipzen A."/>
            <person name="Lukacs Z."/>
            <person name="Mihaltcheva S."/>
            <person name="Morgado L.N."/>
            <person name="Niskanen T."/>
            <person name="Noordeloos M.E."/>
            <person name="Ohm R.A."/>
            <person name="Ortiz-Santana B."/>
            <person name="Ovrebo C."/>
            <person name="Racz N."/>
            <person name="Riley R."/>
            <person name="Savchenko A."/>
            <person name="Shiryaev A."/>
            <person name="Soop K."/>
            <person name="Spirin V."/>
            <person name="Szebenyi C."/>
            <person name="Tomsovsky M."/>
            <person name="Tulloss R.E."/>
            <person name="Uehling J."/>
            <person name="Grigoriev I.V."/>
            <person name="Vagvolgyi C."/>
            <person name="Papp T."/>
            <person name="Martin F.M."/>
            <person name="Miettinen O."/>
            <person name="Hibbett D.S."/>
            <person name="Nagy L.G."/>
        </authorList>
    </citation>
    <scope>NUCLEOTIDE SEQUENCE [LARGE SCALE GENOMIC DNA]</scope>
    <source>
        <strain evidence="6 7">CBS 166.37</strain>
    </source>
</reference>
<evidence type="ECO:0000256" key="4">
    <source>
        <dbReference type="ARBA" id="ARBA00023002"/>
    </source>
</evidence>
<dbReference type="Proteomes" id="UP000308652">
    <property type="component" value="Unassembled WGS sequence"/>
</dbReference>
<dbReference type="GO" id="GO:0071949">
    <property type="term" value="F:FAD binding"/>
    <property type="evidence" value="ECO:0007669"/>
    <property type="project" value="InterPro"/>
</dbReference>
<protein>
    <submittedName>
        <fullName evidence="6">FAD binding domain-containing protein</fullName>
    </submittedName>
</protein>
<dbReference type="EMBL" id="ML213606">
    <property type="protein sequence ID" value="TFK37808.1"/>
    <property type="molecule type" value="Genomic_DNA"/>
</dbReference>
<keyword evidence="4" id="KW-0560">Oxidoreductase</keyword>